<evidence type="ECO:0000313" key="3">
    <source>
        <dbReference type="Proteomes" id="UP001194746"/>
    </source>
</evidence>
<protein>
    <recommendedName>
        <fullName evidence="1">Enoyl reductase (ER) domain-containing protein</fullName>
    </recommendedName>
</protein>
<dbReference type="SUPFAM" id="SSF51735">
    <property type="entry name" value="NAD(P)-binding Rossmann-fold domains"/>
    <property type="match status" value="1"/>
</dbReference>
<sequence length="346" mass="37284">MSTKTMKQWVIKKFTGSFDCLEQTNVPIPEAGENEVLVKFDAVSLNYRDLIIPLGTYPFPSKEPPVPTSDGAGVVVDVGSKVTQFKKGDHVVTMFFQGHQFGDINPVSHKTALGGFLDGCLQEYGAFNEQGLVHAPKNYSSVESSTITCAALTSWNSLYGLKPLKPGQTVLVQGTGGVSIFGLQFAKAAGATIIATTSSAAKGEKLKQLGADHVINYREDKNWGETARKLTPGGFGVDHVLEVGGPGTLEQSFKCVKMEGVINIIGAVGGAGSEAQPQVIDTLTNVCTVRGIQIGSKALMLDMIRAIEANNIRPVVDDKLFTLDEAREAYQYMWDQKHFGKLVIRI</sequence>
<accession>A0AAD4CS14</accession>
<dbReference type="Pfam" id="PF08240">
    <property type="entry name" value="ADH_N"/>
    <property type="match status" value="1"/>
</dbReference>
<keyword evidence="3" id="KW-1185">Reference proteome</keyword>
<dbReference type="Gene3D" id="3.40.50.720">
    <property type="entry name" value="NAD(P)-binding Rossmann-like Domain"/>
    <property type="match status" value="1"/>
</dbReference>
<dbReference type="Gene3D" id="3.90.180.10">
    <property type="entry name" value="Medium-chain alcohol dehydrogenases, catalytic domain"/>
    <property type="match status" value="1"/>
</dbReference>
<dbReference type="PANTHER" id="PTHR45033:SF2">
    <property type="entry name" value="ZINC-TYPE ALCOHOL DEHYDROGENASE-LIKE PROTEIN C1773.06C"/>
    <property type="match status" value="1"/>
</dbReference>
<dbReference type="SMART" id="SM00829">
    <property type="entry name" value="PKS_ER"/>
    <property type="match status" value="1"/>
</dbReference>
<dbReference type="EMBL" id="VCAU01000024">
    <property type="protein sequence ID" value="KAF9890733.1"/>
    <property type="molecule type" value="Genomic_DNA"/>
</dbReference>
<reference evidence="2" key="2">
    <citation type="submission" date="2020-02" db="EMBL/GenBank/DDBJ databases">
        <authorList>
            <person name="Gilchrist C.L.M."/>
            <person name="Chooi Y.-H."/>
        </authorList>
    </citation>
    <scope>NUCLEOTIDE SEQUENCE</scope>
    <source>
        <strain evidence="2">MST-FP2251</strain>
    </source>
</reference>
<dbReference type="InterPro" id="IPR036291">
    <property type="entry name" value="NAD(P)-bd_dom_sf"/>
</dbReference>
<dbReference type="CDD" id="cd08276">
    <property type="entry name" value="MDR7"/>
    <property type="match status" value="1"/>
</dbReference>
<proteinExistence type="predicted"/>
<dbReference type="InterPro" id="IPR011032">
    <property type="entry name" value="GroES-like_sf"/>
</dbReference>
<dbReference type="InterPro" id="IPR052711">
    <property type="entry name" value="Zinc_ADH-like"/>
</dbReference>
<evidence type="ECO:0000259" key="1">
    <source>
        <dbReference type="SMART" id="SM00829"/>
    </source>
</evidence>
<evidence type="ECO:0000313" key="2">
    <source>
        <dbReference type="EMBL" id="KAF9890733.1"/>
    </source>
</evidence>
<dbReference type="PANTHER" id="PTHR45033">
    <property type="match status" value="1"/>
</dbReference>
<dbReference type="Proteomes" id="UP001194746">
    <property type="component" value="Unassembled WGS sequence"/>
</dbReference>
<dbReference type="InterPro" id="IPR020843">
    <property type="entry name" value="ER"/>
</dbReference>
<feature type="domain" description="Enoyl reductase (ER)" evidence="1">
    <location>
        <begin position="16"/>
        <end position="344"/>
    </location>
</feature>
<dbReference type="InterPro" id="IPR013154">
    <property type="entry name" value="ADH-like_N"/>
</dbReference>
<name>A0AAD4CS14_ASPNN</name>
<reference evidence="2" key="1">
    <citation type="journal article" date="2019" name="Beilstein J. Org. Chem.">
        <title>Nanangenines: drimane sesquiterpenoids as the dominant metabolite cohort of a novel Australian fungus, Aspergillus nanangensis.</title>
        <authorList>
            <person name="Lacey H.J."/>
            <person name="Gilchrist C.L.M."/>
            <person name="Crombie A."/>
            <person name="Kalaitzis J.A."/>
            <person name="Vuong D."/>
            <person name="Rutledge P.J."/>
            <person name="Turner P."/>
            <person name="Pitt J.I."/>
            <person name="Lacey E."/>
            <person name="Chooi Y.H."/>
            <person name="Piggott A.M."/>
        </authorList>
    </citation>
    <scope>NUCLEOTIDE SEQUENCE</scope>
    <source>
        <strain evidence="2">MST-FP2251</strain>
    </source>
</reference>
<gene>
    <name evidence="2" type="ORF">FE257_005599</name>
</gene>
<dbReference type="SUPFAM" id="SSF50129">
    <property type="entry name" value="GroES-like"/>
    <property type="match status" value="1"/>
</dbReference>
<organism evidence="2 3">
    <name type="scientific">Aspergillus nanangensis</name>
    <dbReference type="NCBI Taxonomy" id="2582783"/>
    <lineage>
        <taxon>Eukaryota</taxon>
        <taxon>Fungi</taxon>
        <taxon>Dikarya</taxon>
        <taxon>Ascomycota</taxon>
        <taxon>Pezizomycotina</taxon>
        <taxon>Eurotiomycetes</taxon>
        <taxon>Eurotiomycetidae</taxon>
        <taxon>Eurotiales</taxon>
        <taxon>Aspergillaceae</taxon>
        <taxon>Aspergillus</taxon>
        <taxon>Aspergillus subgen. Circumdati</taxon>
    </lineage>
</organism>
<dbReference type="AlphaFoldDB" id="A0AAD4CS14"/>
<dbReference type="InterPro" id="IPR013149">
    <property type="entry name" value="ADH-like_C"/>
</dbReference>
<dbReference type="Pfam" id="PF00107">
    <property type="entry name" value="ADH_zinc_N"/>
    <property type="match status" value="1"/>
</dbReference>
<dbReference type="GO" id="GO:0016491">
    <property type="term" value="F:oxidoreductase activity"/>
    <property type="evidence" value="ECO:0007669"/>
    <property type="project" value="InterPro"/>
</dbReference>
<comment type="caution">
    <text evidence="2">The sequence shown here is derived from an EMBL/GenBank/DDBJ whole genome shotgun (WGS) entry which is preliminary data.</text>
</comment>